<name>A0ABV0ZG24_9TELE</name>
<keyword evidence="3" id="KW-1185">Reference proteome</keyword>
<accession>A0ABV0ZG24</accession>
<proteinExistence type="predicted"/>
<dbReference type="Proteomes" id="UP001469553">
    <property type="component" value="Unassembled WGS sequence"/>
</dbReference>
<protein>
    <submittedName>
        <fullName evidence="2">Uncharacterized protein</fullName>
    </submittedName>
</protein>
<reference evidence="2 3" key="1">
    <citation type="submission" date="2021-06" db="EMBL/GenBank/DDBJ databases">
        <authorList>
            <person name="Palmer J.M."/>
        </authorList>
    </citation>
    <scope>NUCLEOTIDE SEQUENCE [LARGE SCALE GENOMIC DNA]</scope>
    <source>
        <strain evidence="2 3">AS_MEX2019</strain>
        <tissue evidence="2">Muscle</tissue>
    </source>
</reference>
<evidence type="ECO:0000313" key="2">
    <source>
        <dbReference type="EMBL" id="MEQ2305184.1"/>
    </source>
</evidence>
<evidence type="ECO:0000256" key="1">
    <source>
        <dbReference type="SAM" id="MobiDB-lite"/>
    </source>
</evidence>
<sequence>MTLVHPIYICTLDTEPLLVGQDLLGRLAPLIDCHQGQLWAQVETPKPLGTSSKPPSSTNRVSSVEGPKEPLAKLMPSTEPVSGTCGAQVHPATPGTALRGHDSFLCSLESEGVKPYNPKIVEGVHLENTFTPEVILALWLEKSAISRELYDRLSRENPRLIE</sequence>
<organism evidence="2 3">
    <name type="scientific">Ameca splendens</name>
    <dbReference type="NCBI Taxonomy" id="208324"/>
    <lineage>
        <taxon>Eukaryota</taxon>
        <taxon>Metazoa</taxon>
        <taxon>Chordata</taxon>
        <taxon>Craniata</taxon>
        <taxon>Vertebrata</taxon>
        <taxon>Euteleostomi</taxon>
        <taxon>Actinopterygii</taxon>
        <taxon>Neopterygii</taxon>
        <taxon>Teleostei</taxon>
        <taxon>Neoteleostei</taxon>
        <taxon>Acanthomorphata</taxon>
        <taxon>Ovalentaria</taxon>
        <taxon>Atherinomorphae</taxon>
        <taxon>Cyprinodontiformes</taxon>
        <taxon>Goodeidae</taxon>
        <taxon>Ameca</taxon>
    </lineage>
</organism>
<comment type="caution">
    <text evidence="2">The sequence shown here is derived from an EMBL/GenBank/DDBJ whole genome shotgun (WGS) entry which is preliminary data.</text>
</comment>
<dbReference type="EMBL" id="JAHRIP010061550">
    <property type="protein sequence ID" value="MEQ2305184.1"/>
    <property type="molecule type" value="Genomic_DNA"/>
</dbReference>
<feature type="region of interest" description="Disordered" evidence="1">
    <location>
        <begin position="44"/>
        <end position="86"/>
    </location>
</feature>
<feature type="non-terminal residue" evidence="2">
    <location>
        <position position="162"/>
    </location>
</feature>
<feature type="compositionally biased region" description="Polar residues" evidence="1">
    <location>
        <begin position="49"/>
        <end position="62"/>
    </location>
</feature>
<gene>
    <name evidence="2" type="ORF">AMECASPLE_035073</name>
</gene>
<evidence type="ECO:0000313" key="3">
    <source>
        <dbReference type="Proteomes" id="UP001469553"/>
    </source>
</evidence>